<evidence type="ECO:0000313" key="2">
    <source>
        <dbReference type="EMBL" id="SFR01280.1"/>
    </source>
</evidence>
<organism evidence="2 3">
    <name type="scientific">Desulfoscipio geothermicus DSM 3669</name>
    <dbReference type="NCBI Taxonomy" id="1121426"/>
    <lineage>
        <taxon>Bacteria</taxon>
        <taxon>Bacillati</taxon>
        <taxon>Bacillota</taxon>
        <taxon>Clostridia</taxon>
        <taxon>Eubacteriales</taxon>
        <taxon>Desulfallaceae</taxon>
        <taxon>Desulfoscipio</taxon>
    </lineage>
</organism>
<evidence type="ECO:0000313" key="3">
    <source>
        <dbReference type="Proteomes" id="UP000199584"/>
    </source>
</evidence>
<gene>
    <name evidence="2" type="ORF">SAMN05660706_106105</name>
</gene>
<proteinExistence type="predicted"/>
<name>A0A1I6D742_9FIRM</name>
<feature type="region of interest" description="Disordered" evidence="1">
    <location>
        <begin position="68"/>
        <end position="96"/>
    </location>
</feature>
<sequence length="96" mass="10314">MLSMAGCGQKAVEIAGTKEETEKKTIAIGVTFAPGNLDPAQNYNGWYVVTYGIGEALVKTGKDMKLEPWLTGSSGNHSGSAKGDWHQDRHCYHGKS</sequence>
<protein>
    <submittedName>
        <fullName evidence="2">Peptide/nickel transport system substrate-binding protein</fullName>
    </submittedName>
</protein>
<keyword evidence="3" id="KW-1185">Reference proteome</keyword>
<dbReference type="Proteomes" id="UP000199584">
    <property type="component" value="Unassembled WGS sequence"/>
</dbReference>
<evidence type="ECO:0000256" key="1">
    <source>
        <dbReference type="SAM" id="MobiDB-lite"/>
    </source>
</evidence>
<dbReference type="STRING" id="39060.SAMN05660706_106105"/>
<reference evidence="3" key="1">
    <citation type="submission" date="2016-10" db="EMBL/GenBank/DDBJ databases">
        <authorList>
            <person name="Varghese N."/>
            <person name="Submissions S."/>
        </authorList>
    </citation>
    <scope>NUCLEOTIDE SEQUENCE [LARGE SCALE GENOMIC DNA]</scope>
    <source>
        <strain evidence="3">DSM 3669</strain>
    </source>
</reference>
<dbReference type="EMBL" id="FOYM01000006">
    <property type="protein sequence ID" value="SFR01280.1"/>
    <property type="molecule type" value="Genomic_DNA"/>
</dbReference>
<feature type="compositionally biased region" description="Basic and acidic residues" evidence="1">
    <location>
        <begin position="83"/>
        <end position="96"/>
    </location>
</feature>
<dbReference type="AlphaFoldDB" id="A0A1I6D742"/>
<accession>A0A1I6D742</accession>